<feature type="region of interest" description="Disordered" evidence="1">
    <location>
        <begin position="106"/>
        <end position="183"/>
    </location>
</feature>
<proteinExistence type="predicted"/>
<organism evidence="2 3">
    <name type="scientific">Symbiodinium pilosum</name>
    <name type="common">Dinoflagellate</name>
    <dbReference type="NCBI Taxonomy" id="2952"/>
    <lineage>
        <taxon>Eukaryota</taxon>
        <taxon>Sar</taxon>
        <taxon>Alveolata</taxon>
        <taxon>Dinophyceae</taxon>
        <taxon>Suessiales</taxon>
        <taxon>Symbiodiniaceae</taxon>
        <taxon>Symbiodinium</taxon>
    </lineage>
</organism>
<protein>
    <submittedName>
        <fullName evidence="2">Uncharacterized protein</fullName>
    </submittedName>
</protein>
<dbReference type="Proteomes" id="UP000649617">
    <property type="component" value="Unassembled WGS sequence"/>
</dbReference>
<feature type="compositionally biased region" description="Basic and acidic residues" evidence="1">
    <location>
        <begin position="115"/>
        <end position="127"/>
    </location>
</feature>
<evidence type="ECO:0000313" key="2">
    <source>
        <dbReference type="EMBL" id="CAE7569870.1"/>
    </source>
</evidence>
<reference evidence="2" key="1">
    <citation type="submission" date="2021-02" db="EMBL/GenBank/DDBJ databases">
        <authorList>
            <person name="Dougan E. K."/>
            <person name="Rhodes N."/>
            <person name="Thang M."/>
            <person name="Chan C."/>
        </authorList>
    </citation>
    <scope>NUCLEOTIDE SEQUENCE</scope>
</reference>
<comment type="caution">
    <text evidence="2">The sequence shown here is derived from an EMBL/GenBank/DDBJ whole genome shotgun (WGS) entry which is preliminary data.</text>
</comment>
<evidence type="ECO:0000313" key="3">
    <source>
        <dbReference type="Proteomes" id="UP000649617"/>
    </source>
</evidence>
<sequence>MDPLTTLLAAAAATGPNTLQSQALTALRSAGPQESFFTRMGNPHPLHVQQLAQPTTPQFNSIIAQQAPAPTAVQQHFPMPIMPLASPLADPAPTALHIPTLQPIHTMQQQTSPATRHDANDAADSDHTTTGNSAKRPNGVHPGQFPVTHPEAAGRFGTAGDAGPASTAQQRAQYPASRPSDSG</sequence>
<evidence type="ECO:0000256" key="1">
    <source>
        <dbReference type="SAM" id="MobiDB-lite"/>
    </source>
</evidence>
<feature type="non-terminal residue" evidence="2">
    <location>
        <position position="183"/>
    </location>
</feature>
<gene>
    <name evidence="2" type="ORF">SPIL2461_LOCUS15341</name>
</gene>
<accession>A0A812ULV2</accession>
<keyword evidence="3" id="KW-1185">Reference proteome</keyword>
<dbReference type="AlphaFoldDB" id="A0A812ULV2"/>
<name>A0A812ULV2_SYMPI</name>
<dbReference type="EMBL" id="CAJNIZ010037176">
    <property type="protein sequence ID" value="CAE7569870.1"/>
    <property type="molecule type" value="Genomic_DNA"/>
</dbReference>